<keyword evidence="3 6" id="KW-1133">Transmembrane helix</keyword>
<evidence type="ECO:0000313" key="9">
    <source>
        <dbReference type="Proteomes" id="UP001085076"/>
    </source>
</evidence>
<feature type="region of interest" description="Disordered" evidence="5">
    <location>
        <begin position="1"/>
        <end position="24"/>
    </location>
</feature>
<organism evidence="8 9">
    <name type="scientific">Dioscorea zingiberensis</name>
    <dbReference type="NCBI Taxonomy" id="325984"/>
    <lineage>
        <taxon>Eukaryota</taxon>
        <taxon>Viridiplantae</taxon>
        <taxon>Streptophyta</taxon>
        <taxon>Embryophyta</taxon>
        <taxon>Tracheophyta</taxon>
        <taxon>Spermatophyta</taxon>
        <taxon>Magnoliopsida</taxon>
        <taxon>Liliopsida</taxon>
        <taxon>Dioscoreales</taxon>
        <taxon>Dioscoreaceae</taxon>
        <taxon>Dioscorea</taxon>
    </lineage>
</organism>
<comment type="caution">
    <text evidence="8">The sequence shown here is derived from an EMBL/GenBank/DDBJ whole genome shotgun (WGS) entry which is preliminary data.</text>
</comment>
<evidence type="ECO:0000256" key="5">
    <source>
        <dbReference type="SAM" id="MobiDB-lite"/>
    </source>
</evidence>
<evidence type="ECO:0000256" key="2">
    <source>
        <dbReference type="ARBA" id="ARBA00022692"/>
    </source>
</evidence>
<evidence type="ECO:0000259" key="7">
    <source>
        <dbReference type="Pfam" id="PF03168"/>
    </source>
</evidence>
<feature type="compositionally biased region" description="Pro residues" evidence="5">
    <location>
        <begin position="12"/>
        <end position="24"/>
    </location>
</feature>
<evidence type="ECO:0000256" key="6">
    <source>
        <dbReference type="SAM" id="Phobius"/>
    </source>
</evidence>
<evidence type="ECO:0000256" key="1">
    <source>
        <dbReference type="ARBA" id="ARBA00004167"/>
    </source>
</evidence>
<evidence type="ECO:0000256" key="3">
    <source>
        <dbReference type="ARBA" id="ARBA00022989"/>
    </source>
</evidence>
<dbReference type="Proteomes" id="UP001085076">
    <property type="component" value="Miscellaneous, Linkage group lg06"/>
</dbReference>
<comment type="subcellular location">
    <subcellularLocation>
        <location evidence="1">Membrane</location>
        <topology evidence="1">Single-pass membrane protein</topology>
    </subcellularLocation>
</comment>
<reference evidence="8" key="1">
    <citation type="submission" date="2021-03" db="EMBL/GenBank/DDBJ databases">
        <authorList>
            <person name="Li Z."/>
            <person name="Yang C."/>
        </authorList>
    </citation>
    <scope>NUCLEOTIDE SEQUENCE</scope>
    <source>
        <strain evidence="8">Dzin_1.0</strain>
        <tissue evidence="8">Leaf</tissue>
    </source>
</reference>
<keyword evidence="9" id="KW-1185">Reference proteome</keyword>
<dbReference type="PANTHER" id="PTHR31234:SF39">
    <property type="entry name" value="HARPIN-INDUCED PROTEIN 1 CONTAINING PROTEIN, EXPRESSED"/>
    <property type="match status" value="1"/>
</dbReference>
<dbReference type="OrthoDB" id="669838at2759"/>
<feature type="domain" description="Late embryogenesis abundant protein LEA-2 subgroup" evidence="7">
    <location>
        <begin position="91"/>
        <end position="189"/>
    </location>
</feature>
<keyword evidence="4 6" id="KW-0472">Membrane</keyword>
<dbReference type="PANTHER" id="PTHR31234">
    <property type="entry name" value="LATE EMBRYOGENESIS ABUNDANT (LEA) HYDROXYPROLINE-RICH GLYCOPROTEIN FAMILY"/>
    <property type="match status" value="1"/>
</dbReference>
<sequence>MADHSQNKPSSYIPPPLPTRAPPTSPPSPLRCICLTFLLLIIFFGITILITWLIIRPSPIEYTIEDAKINNFNISSNNALNATFNLTFMSHNRNHKIGLWYDSIDITVWYDNQLVAFDESSPFFQPKKNETTINIDAVAQDTPLMTSVVKNLKRDRSSGKVELVVKLHARIRFKIGAVKTRHYVMKVECSPVVHFPPATAFDRTYCDVDI</sequence>
<dbReference type="InterPro" id="IPR004864">
    <property type="entry name" value="LEA_2"/>
</dbReference>
<accession>A0A9D5CBK4</accession>
<dbReference type="AlphaFoldDB" id="A0A9D5CBK4"/>
<reference evidence="8" key="2">
    <citation type="journal article" date="2022" name="Hortic Res">
        <title>The genome of Dioscorea zingiberensis sheds light on the biosynthesis, origin and evolution of the medicinally important diosgenin saponins.</title>
        <authorList>
            <person name="Li Y."/>
            <person name="Tan C."/>
            <person name="Li Z."/>
            <person name="Guo J."/>
            <person name="Li S."/>
            <person name="Chen X."/>
            <person name="Wang C."/>
            <person name="Dai X."/>
            <person name="Yang H."/>
            <person name="Song W."/>
            <person name="Hou L."/>
            <person name="Xu J."/>
            <person name="Tong Z."/>
            <person name="Xu A."/>
            <person name="Yuan X."/>
            <person name="Wang W."/>
            <person name="Yang Q."/>
            <person name="Chen L."/>
            <person name="Sun Z."/>
            <person name="Wang K."/>
            <person name="Pan B."/>
            <person name="Chen J."/>
            <person name="Bao Y."/>
            <person name="Liu F."/>
            <person name="Qi X."/>
            <person name="Gang D.R."/>
            <person name="Wen J."/>
            <person name="Li J."/>
        </authorList>
    </citation>
    <scope>NUCLEOTIDE SEQUENCE</scope>
    <source>
        <strain evidence="8">Dzin_1.0</strain>
    </source>
</reference>
<proteinExistence type="predicted"/>
<gene>
    <name evidence="8" type="ORF">J5N97_023039</name>
</gene>
<dbReference type="Pfam" id="PF03168">
    <property type="entry name" value="LEA_2"/>
    <property type="match status" value="1"/>
</dbReference>
<protein>
    <recommendedName>
        <fullName evidence="7">Late embryogenesis abundant protein LEA-2 subgroup domain-containing protein</fullName>
    </recommendedName>
</protein>
<dbReference type="GO" id="GO:0005886">
    <property type="term" value="C:plasma membrane"/>
    <property type="evidence" value="ECO:0007669"/>
    <property type="project" value="TreeGrafter"/>
</dbReference>
<keyword evidence="2 6" id="KW-0812">Transmembrane</keyword>
<dbReference type="InterPro" id="IPR044839">
    <property type="entry name" value="NDR1-like"/>
</dbReference>
<feature type="transmembrane region" description="Helical" evidence="6">
    <location>
        <begin position="28"/>
        <end position="55"/>
    </location>
</feature>
<name>A0A9D5CBK4_9LILI</name>
<evidence type="ECO:0000256" key="4">
    <source>
        <dbReference type="ARBA" id="ARBA00023136"/>
    </source>
</evidence>
<dbReference type="GO" id="GO:0098542">
    <property type="term" value="P:defense response to other organism"/>
    <property type="evidence" value="ECO:0007669"/>
    <property type="project" value="InterPro"/>
</dbReference>
<dbReference type="EMBL" id="JAGGNH010000006">
    <property type="protein sequence ID" value="KAJ0970162.1"/>
    <property type="molecule type" value="Genomic_DNA"/>
</dbReference>
<evidence type="ECO:0000313" key="8">
    <source>
        <dbReference type="EMBL" id="KAJ0970162.1"/>
    </source>
</evidence>